<feature type="chain" id="PRO_5035298460" evidence="1">
    <location>
        <begin position="22"/>
        <end position="487"/>
    </location>
</feature>
<protein>
    <submittedName>
        <fullName evidence="2">Uncharacterized protein</fullName>
    </submittedName>
</protein>
<comment type="caution">
    <text evidence="2">The sequence shown here is derived from an EMBL/GenBank/DDBJ whole genome shotgun (WGS) entry which is preliminary data.</text>
</comment>
<dbReference type="AlphaFoldDB" id="A0A8J2UBS6"/>
<dbReference type="EMBL" id="BMJC01000001">
    <property type="protein sequence ID" value="GGA93388.1"/>
    <property type="molecule type" value="Genomic_DNA"/>
</dbReference>
<accession>A0A8J2UBS6</accession>
<gene>
    <name evidence="2" type="ORF">GCM10011511_15990</name>
</gene>
<dbReference type="RefSeq" id="WP_188930272.1">
    <property type="nucleotide sequence ID" value="NZ_BMJC01000001.1"/>
</dbReference>
<keyword evidence="3" id="KW-1185">Reference proteome</keyword>
<evidence type="ECO:0000256" key="1">
    <source>
        <dbReference type="SAM" id="SignalP"/>
    </source>
</evidence>
<feature type="signal peptide" evidence="1">
    <location>
        <begin position="1"/>
        <end position="21"/>
    </location>
</feature>
<sequence length="487" mass="53793">MRPLQLLIGCVFFLTASYGQAVDSLADKALRFPGKLFSRIESKTAGLDRQLTRQTEHCLAKMARREARLRRELSRIDSASAQRLFANSAQQYAALARKLATDSGGAAIPLSGEYMPYVDSLKGSLSFFQQNRQLLGAAQSQARLAQLQASMAGFQQLQAKLQDADAIKAFLRQRKEAIKAYLNQYTNLPSGIGKEYQGLTREAYYYSEQVRQYRQLLNDPDQLEKKALSLLGQLPAFRQFMKNNGQLAGLFNLPAGYSSPAALAGLQTRDQVTQAIQSQLAAGGQGALSALHQNLQSAEQQLDGFKDKLNHLGSGSGDIDMPNFKPNGQRTKSLWRRLEAGVNLQTSRTNRYYPNVLDLGGSLGYRLTDKSTIGVGTSLKIGLGSDIRHLALTASGASLRSYVDIVLKGSFFVSGGLEYNHTSALRSYQDIRRLSGWTTSGLIGITKTVSVKSRVFKKTKLSLLWDFLSYRQRPQTPAIVYRLGYSF</sequence>
<dbReference type="Proteomes" id="UP000607559">
    <property type="component" value="Unassembled WGS sequence"/>
</dbReference>
<proteinExistence type="predicted"/>
<name>A0A8J2UBS6_9BACT</name>
<reference evidence="2" key="1">
    <citation type="journal article" date="2014" name="Int. J. Syst. Evol. Microbiol.">
        <title>Complete genome sequence of Corynebacterium casei LMG S-19264T (=DSM 44701T), isolated from a smear-ripened cheese.</title>
        <authorList>
            <consortium name="US DOE Joint Genome Institute (JGI-PGF)"/>
            <person name="Walter F."/>
            <person name="Albersmeier A."/>
            <person name="Kalinowski J."/>
            <person name="Ruckert C."/>
        </authorList>
    </citation>
    <scope>NUCLEOTIDE SEQUENCE</scope>
    <source>
        <strain evidence="2">CGMCC 1.15448</strain>
    </source>
</reference>
<evidence type="ECO:0000313" key="3">
    <source>
        <dbReference type="Proteomes" id="UP000607559"/>
    </source>
</evidence>
<keyword evidence="1" id="KW-0732">Signal</keyword>
<organism evidence="2 3">
    <name type="scientific">Puia dinghuensis</name>
    <dbReference type="NCBI Taxonomy" id="1792502"/>
    <lineage>
        <taxon>Bacteria</taxon>
        <taxon>Pseudomonadati</taxon>
        <taxon>Bacteroidota</taxon>
        <taxon>Chitinophagia</taxon>
        <taxon>Chitinophagales</taxon>
        <taxon>Chitinophagaceae</taxon>
        <taxon>Puia</taxon>
    </lineage>
</organism>
<evidence type="ECO:0000313" key="2">
    <source>
        <dbReference type="EMBL" id="GGA93388.1"/>
    </source>
</evidence>
<reference evidence="2" key="2">
    <citation type="submission" date="2020-09" db="EMBL/GenBank/DDBJ databases">
        <authorList>
            <person name="Sun Q."/>
            <person name="Zhou Y."/>
        </authorList>
    </citation>
    <scope>NUCLEOTIDE SEQUENCE</scope>
    <source>
        <strain evidence="2">CGMCC 1.15448</strain>
    </source>
</reference>